<dbReference type="Proteomes" id="UP000186817">
    <property type="component" value="Unassembled WGS sequence"/>
</dbReference>
<dbReference type="AlphaFoldDB" id="A0A1Q9DC45"/>
<protein>
    <submittedName>
        <fullName evidence="1">BPI fold-containing family C protein</fullName>
    </submittedName>
</protein>
<proteinExistence type="predicted"/>
<sequence>MCEHFIPILKDKGVRIIKKGLRLARPARQGEEVLTIVNGEVLTRIRADVPGSMIIRQESADHEFYLLDPEKFAKNYHTEGIDITEAGPSFDQLRHRNFKYYRRRGELLLYQVGQKDMDFVPSGRFEVVFSSTPVSLKAGDFLVTSYPELSEIWVSKHSVIYEDEGQHPLGVRSQEEMCRHFLPIMRVANLLPPLISCVSVSMMVSMRLLLLAFAPLLASARGAEEPQERQLRKKDPGLQMRLSQHALDYMTQELLPKVLKSLSDVELSKVASGTYSNIDYRVWNVKINEIGVSKPGMTFHSPSGIELCLKGITANVSSAWFARWLFLTDAGRVNVVVPDGQVCASIELHTRKGQPKIKVAQLDVDLRLGPVSFTHSNLNWVMNVGAWLFQSQLEELASDTIRDQVSAVVRSDLSRALDKLDLNVLLPMPEVNDSIAVDLGVSSIEIMSNFLQVSHVYLEDHGDLVSKVCPWYGTVLGGSCFSASDDTISMRSWIGSWGVDTI</sequence>
<name>A0A1Q9DC45_SYMMI</name>
<dbReference type="SUPFAM" id="SSF55394">
    <property type="entry name" value="Bactericidal permeability-increasing protein, BPI"/>
    <property type="match status" value="1"/>
</dbReference>
<dbReference type="InterPro" id="IPR017943">
    <property type="entry name" value="Bactericidal_perm-incr_a/b_dom"/>
</dbReference>
<comment type="caution">
    <text evidence="1">The sequence shown here is derived from an EMBL/GenBank/DDBJ whole genome shotgun (WGS) entry which is preliminary data.</text>
</comment>
<accession>A0A1Q9DC45</accession>
<reference evidence="1 2" key="1">
    <citation type="submission" date="2016-02" db="EMBL/GenBank/DDBJ databases">
        <title>Genome analysis of coral dinoflagellate symbionts highlights evolutionary adaptations to a symbiotic lifestyle.</title>
        <authorList>
            <person name="Aranda M."/>
            <person name="Li Y."/>
            <person name="Liew Y.J."/>
            <person name="Baumgarten S."/>
            <person name="Simakov O."/>
            <person name="Wilson M."/>
            <person name="Piel J."/>
            <person name="Ashoor H."/>
            <person name="Bougouffa S."/>
            <person name="Bajic V.B."/>
            <person name="Ryu T."/>
            <person name="Ravasi T."/>
            <person name="Bayer T."/>
            <person name="Micklem G."/>
            <person name="Kim H."/>
            <person name="Bhak J."/>
            <person name="Lajeunesse T.C."/>
            <person name="Voolstra C.R."/>
        </authorList>
    </citation>
    <scope>NUCLEOTIDE SEQUENCE [LARGE SCALE GENOMIC DNA]</scope>
    <source>
        <strain evidence="1 2">CCMP2467</strain>
    </source>
</reference>
<dbReference type="OrthoDB" id="10255543at2759"/>
<dbReference type="GO" id="GO:0008289">
    <property type="term" value="F:lipid binding"/>
    <property type="evidence" value="ECO:0007669"/>
    <property type="project" value="InterPro"/>
</dbReference>
<organism evidence="1 2">
    <name type="scientific">Symbiodinium microadriaticum</name>
    <name type="common">Dinoflagellate</name>
    <name type="synonym">Zooxanthella microadriatica</name>
    <dbReference type="NCBI Taxonomy" id="2951"/>
    <lineage>
        <taxon>Eukaryota</taxon>
        <taxon>Sar</taxon>
        <taxon>Alveolata</taxon>
        <taxon>Dinophyceae</taxon>
        <taxon>Suessiales</taxon>
        <taxon>Symbiodiniaceae</taxon>
        <taxon>Symbiodinium</taxon>
    </lineage>
</organism>
<gene>
    <name evidence="1" type="primary">BPIFC</name>
    <name evidence="1" type="ORF">AK812_SmicGene25350</name>
</gene>
<dbReference type="PANTHER" id="PTHR10504">
    <property type="entry name" value="BACTERICIDAL PERMEABILITY-INCREASING BPI PROTEIN-RELATED"/>
    <property type="match status" value="1"/>
</dbReference>
<dbReference type="InterPro" id="IPR032942">
    <property type="entry name" value="BPI/LBP/Plunc"/>
</dbReference>
<dbReference type="EMBL" id="LSRX01000606">
    <property type="protein sequence ID" value="OLP92813.1"/>
    <property type="molecule type" value="Genomic_DNA"/>
</dbReference>
<evidence type="ECO:0000313" key="1">
    <source>
        <dbReference type="EMBL" id="OLP92813.1"/>
    </source>
</evidence>
<keyword evidence="2" id="KW-1185">Reference proteome</keyword>
<dbReference type="PANTHER" id="PTHR10504:SF131">
    <property type="entry name" value="BPI2 DOMAIN-CONTAINING PROTEIN"/>
    <property type="match status" value="1"/>
</dbReference>
<dbReference type="Gene3D" id="3.15.10.10">
    <property type="entry name" value="Bactericidal permeability-increasing protein, domain 1"/>
    <property type="match status" value="1"/>
</dbReference>
<dbReference type="GO" id="GO:0005615">
    <property type="term" value="C:extracellular space"/>
    <property type="evidence" value="ECO:0007669"/>
    <property type="project" value="TreeGrafter"/>
</dbReference>
<evidence type="ECO:0000313" key="2">
    <source>
        <dbReference type="Proteomes" id="UP000186817"/>
    </source>
</evidence>